<organism evidence="4 5">
    <name type="scientific">Nocardioides marinquilinus</name>
    <dbReference type="NCBI Taxonomy" id="1210400"/>
    <lineage>
        <taxon>Bacteria</taxon>
        <taxon>Bacillati</taxon>
        <taxon>Actinomycetota</taxon>
        <taxon>Actinomycetes</taxon>
        <taxon>Propionibacteriales</taxon>
        <taxon>Nocardioidaceae</taxon>
        <taxon>Nocardioides</taxon>
    </lineage>
</organism>
<dbReference type="EMBL" id="BAABKG010000006">
    <property type="protein sequence ID" value="GAA5155335.1"/>
    <property type="molecule type" value="Genomic_DNA"/>
</dbReference>
<dbReference type="InterPro" id="IPR008984">
    <property type="entry name" value="SMAD_FHA_dom_sf"/>
</dbReference>
<dbReference type="PROSITE" id="PS50006">
    <property type="entry name" value="FHA_DOMAIN"/>
    <property type="match status" value="1"/>
</dbReference>
<comment type="caution">
    <text evidence="4">The sequence shown here is derived from an EMBL/GenBank/DDBJ whole genome shotgun (WGS) entry which is preliminary data.</text>
</comment>
<feature type="region of interest" description="Disordered" evidence="2">
    <location>
        <begin position="386"/>
        <end position="405"/>
    </location>
</feature>
<keyword evidence="1" id="KW-0597">Phosphoprotein</keyword>
<dbReference type="Gene3D" id="2.60.200.20">
    <property type="match status" value="1"/>
</dbReference>
<proteinExistence type="predicted"/>
<evidence type="ECO:0000313" key="5">
    <source>
        <dbReference type="Proteomes" id="UP001500221"/>
    </source>
</evidence>
<evidence type="ECO:0000256" key="1">
    <source>
        <dbReference type="ARBA" id="ARBA00022553"/>
    </source>
</evidence>
<reference evidence="5" key="1">
    <citation type="journal article" date="2019" name="Int. J. Syst. Evol. Microbiol.">
        <title>The Global Catalogue of Microorganisms (GCM) 10K type strain sequencing project: providing services to taxonomists for standard genome sequencing and annotation.</title>
        <authorList>
            <consortium name="The Broad Institute Genomics Platform"/>
            <consortium name="The Broad Institute Genome Sequencing Center for Infectious Disease"/>
            <person name="Wu L."/>
            <person name="Ma J."/>
        </authorList>
    </citation>
    <scope>NUCLEOTIDE SEQUENCE [LARGE SCALE GENOMIC DNA]</scope>
    <source>
        <strain evidence="5">JCM 18459</strain>
    </source>
</reference>
<sequence length="526" mass="52806">MSESNSDHATGASAGTWSYRPGTWFGVFGAATTLLLPASEKARVGELWSRIDDGAGFDDVLEALLATGLGSLPGFVLISSGDGPTKVLVRGASVHAHVVAGGDEVDLDGSSVSTWVERTLHDVTSVSVTVDGGGHDASGGSDGGATGDLPIHGGLVRVGRVDHPPYAPVSTDTGELVDTDELETEADDAAGAVVAPAVVAGSDADDEPVEPLDEPVDEPGDEPADEPAGPAADDDESTPPVGLDLSKPDPDPEPDPATELLDLDDAGTGDESSPLDDEGETLRVPGEHDALADPLNDPLPDPDGPSAPPAPPAWPDGPPSAPPSGPPSGPPSSPPPFAPPSAPPGPPPSSPPPPPGPPPGFGPPSGEPATGEEEGVLDHDGLTRAGVSPLEFSRPQPGIPGQPMAPSVVSPVAKLVISSGETIEVDRVVLIGRAPEARRFTSTDQPKLVTVPSPLHEISSTHIEVRPGSGADHGSAVVTDMGSTNGTVLEQPGLPPEDLKPGIAVQLIPGATINLGDGVTISVTNP</sequence>
<feature type="domain" description="FHA" evidence="3">
    <location>
        <begin position="429"/>
        <end position="494"/>
    </location>
</feature>
<gene>
    <name evidence="4" type="ORF">GCM10023340_40360</name>
</gene>
<dbReference type="Pfam" id="PF00498">
    <property type="entry name" value="FHA"/>
    <property type="match status" value="1"/>
</dbReference>
<accession>A0ABP9Q0S2</accession>
<feature type="compositionally biased region" description="Gly residues" evidence="2">
    <location>
        <begin position="131"/>
        <end position="146"/>
    </location>
</feature>
<keyword evidence="5" id="KW-1185">Reference proteome</keyword>
<protein>
    <recommendedName>
        <fullName evidence="3">FHA domain-containing protein</fullName>
    </recommendedName>
</protein>
<evidence type="ECO:0000313" key="4">
    <source>
        <dbReference type="EMBL" id="GAA5155335.1"/>
    </source>
</evidence>
<feature type="compositionally biased region" description="Acidic residues" evidence="2">
    <location>
        <begin position="251"/>
        <end position="279"/>
    </location>
</feature>
<feature type="region of interest" description="Disordered" evidence="2">
    <location>
        <begin position="129"/>
        <end position="151"/>
    </location>
</feature>
<feature type="region of interest" description="Disordered" evidence="2">
    <location>
        <begin position="200"/>
        <end position="375"/>
    </location>
</feature>
<feature type="compositionally biased region" description="Acidic residues" evidence="2">
    <location>
        <begin position="203"/>
        <end position="225"/>
    </location>
</feature>
<evidence type="ECO:0000256" key="2">
    <source>
        <dbReference type="SAM" id="MobiDB-lite"/>
    </source>
</evidence>
<dbReference type="Proteomes" id="UP001500221">
    <property type="component" value="Unassembled WGS sequence"/>
</dbReference>
<name>A0ABP9Q0S2_9ACTN</name>
<feature type="compositionally biased region" description="Pro residues" evidence="2">
    <location>
        <begin position="297"/>
        <end position="366"/>
    </location>
</feature>
<evidence type="ECO:0000259" key="3">
    <source>
        <dbReference type="PROSITE" id="PS50006"/>
    </source>
</evidence>
<dbReference type="InterPro" id="IPR000253">
    <property type="entry name" value="FHA_dom"/>
</dbReference>
<dbReference type="RefSeq" id="WP_345463102.1">
    <property type="nucleotide sequence ID" value="NZ_BAABKG010000006.1"/>
</dbReference>
<dbReference type="SUPFAM" id="SSF49879">
    <property type="entry name" value="SMAD/FHA domain"/>
    <property type="match status" value="1"/>
</dbReference>